<proteinExistence type="predicted"/>
<organism evidence="1 2">
    <name type="scientific">Corchorus capsularis</name>
    <name type="common">Jute</name>
    <dbReference type="NCBI Taxonomy" id="210143"/>
    <lineage>
        <taxon>Eukaryota</taxon>
        <taxon>Viridiplantae</taxon>
        <taxon>Streptophyta</taxon>
        <taxon>Embryophyta</taxon>
        <taxon>Tracheophyta</taxon>
        <taxon>Spermatophyta</taxon>
        <taxon>Magnoliopsida</taxon>
        <taxon>eudicotyledons</taxon>
        <taxon>Gunneridae</taxon>
        <taxon>Pentapetalae</taxon>
        <taxon>rosids</taxon>
        <taxon>malvids</taxon>
        <taxon>Malvales</taxon>
        <taxon>Malvaceae</taxon>
        <taxon>Grewioideae</taxon>
        <taxon>Apeibeae</taxon>
        <taxon>Corchorus</taxon>
    </lineage>
</organism>
<keyword evidence="2" id="KW-1185">Reference proteome</keyword>
<comment type="caution">
    <text evidence="1">The sequence shown here is derived from an EMBL/GenBank/DDBJ whole genome shotgun (WGS) entry which is preliminary data.</text>
</comment>
<protein>
    <submittedName>
        <fullName evidence="1">Uncharacterized protein</fullName>
    </submittedName>
</protein>
<gene>
    <name evidence="1" type="ORF">CCACVL1_25074</name>
</gene>
<dbReference type="Proteomes" id="UP000188268">
    <property type="component" value="Unassembled WGS sequence"/>
</dbReference>
<accession>A0A1R3GM52</accession>
<dbReference type="Gramene" id="OMO59129">
    <property type="protein sequence ID" value="OMO59129"/>
    <property type="gene ID" value="CCACVL1_25074"/>
</dbReference>
<dbReference type="AlphaFoldDB" id="A0A1R3GM52"/>
<dbReference type="EMBL" id="AWWV01014033">
    <property type="protein sequence ID" value="OMO59129.1"/>
    <property type="molecule type" value="Genomic_DNA"/>
</dbReference>
<name>A0A1R3GM52_COCAP</name>
<evidence type="ECO:0000313" key="1">
    <source>
        <dbReference type="EMBL" id="OMO59129.1"/>
    </source>
</evidence>
<sequence length="31" mass="3955">MERQLQQLIRFKDNKSSDLIKEAWWRVKYFP</sequence>
<reference evidence="1 2" key="1">
    <citation type="submission" date="2013-09" db="EMBL/GenBank/DDBJ databases">
        <title>Corchorus capsularis genome sequencing.</title>
        <authorList>
            <person name="Alam M."/>
            <person name="Haque M.S."/>
            <person name="Islam M.S."/>
            <person name="Emdad E.M."/>
            <person name="Islam M.M."/>
            <person name="Ahmed B."/>
            <person name="Halim A."/>
            <person name="Hossen Q.M.M."/>
            <person name="Hossain M.Z."/>
            <person name="Ahmed R."/>
            <person name="Khan M.M."/>
            <person name="Islam R."/>
            <person name="Rashid M.M."/>
            <person name="Khan S.A."/>
            <person name="Rahman M.S."/>
            <person name="Alam M."/>
        </authorList>
    </citation>
    <scope>NUCLEOTIDE SEQUENCE [LARGE SCALE GENOMIC DNA]</scope>
    <source>
        <strain evidence="2">cv. CVL-1</strain>
        <tissue evidence="1">Whole seedling</tissue>
    </source>
</reference>
<evidence type="ECO:0000313" key="2">
    <source>
        <dbReference type="Proteomes" id="UP000188268"/>
    </source>
</evidence>